<evidence type="ECO:0000313" key="2">
    <source>
        <dbReference type="EMBL" id="PXX73696.1"/>
    </source>
</evidence>
<dbReference type="RefSeq" id="WP_022938525.1">
    <property type="nucleotide sequence ID" value="NZ_BAABZA010000005.1"/>
</dbReference>
<dbReference type="EMBL" id="JALDAW010000013">
    <property type="protein sequence ID" value="MDY5168079.1"/>
    <property type="molecule type" value="Genomic_DNA"/>
</dbReference>
<reference evidence="1" key="2">
    <citation type="submission" date="2022-03" db="EMBL/GenBank/DDBJ databases">
        <title>First case of bacteraemia caused by Dielma fastidiosa in a patient hospitalised with diverticulitis.</title>
        <authorList>
            <person name="Forman-Ankjaer B."/>
            <person name="Hvid-Jensen F."/>
            <person name="Kobel C.M."/>
            <person name="Greve T."/>
        </authorList>
    </citation>
    <scope>NUCLEOTIDE SEQUENCE</scope>
    <source>
        <strain evidence="1">AUH_DF_2021</strain>
    </source>
</reference>
<dbReference type="SFLD" id="SFLDG01140">
    <property type="entry name" value="C2.B:_Phosphomannomutase_and_P"/>
    <property type="match status" value="1"/>
</dbReference>
<keyword evidence="3" id="KW-1185">Reference proteome</keyword>
<dbReference type="Gene3D" id="3.40.50.1000">
    <property type="entry name" value="HAD superfamily/HAD-like"/>
    <property type="match status" value="1"/>
</dbReference>
<proteinExistence type="predicted"/>
<name>A0A318KID8_9FIRM</name>
<dbReference type="NCBIfam" id="TIGR01484">
    <property type="entry name" value="HAD-SF-IIB"/>
    <property type="match status" value="1"/>
</dbReference>
<dbReference type="AlphaFoldDB" id="A0A318KID8"/>
<gene>
    <name evidence="2" type="ORF">DES51_13214</name>
    <name evidence="1" type="ORF">MQE39_08110</name>
</gene>
<dbReference type="Pfam" id="PF08282">
    <property type="entry name" value="Hydrolase_3"/>
    <property type="match status" value="1"/>
</dbReference>
<dbReference type="GO" id="GO:0016791">
    <property type="term" value="F:phosphatase activity"/>
    <property type="evidence" value="ECO:0007669"/>
    <property type="project" value="TreeGrafter"/>
</dbReference>
<reference evidence="2 3" key="1">
    <citation type="submission" date="2018-05" db="EMBL/GenBank/DDBJ databases">
        <title>Genomic Encyclopedia of Type Strains, Phase IV (KMG-IV): sequencing the most valuable type-strain genomes for metagenomic binning, comparative biology and taxonomic classification.</title>
        <authorList>
            <person name="Goeker M."/>
        </authorList>
    </citation>
    <scope>NUCLEOTIDE SEQUENCE [LARGE SCALE GENOMIC DNA]</scope>
    <source>
        <strain evidence="2 3">JC118</strain>
    </source>
</reference>
<dbReference type="InterPro" id="IPR023214">
    <property type="entry name" value="HAD_sf"/>
</dbReference>
<dbReference type="InterPro" id="IPR006379">
    <property type="entry name" value="HAD-SF_hydro_IIB"/>
</dbReference>
<evidence type="ECO:0000313" key="3">
    <source>
        <dbReference type="Proteomes" id="UP000247612"/>
    </source>
</evidence>
<dbReference type="Gene3D" id="3.30.1240.10">
    <property type="match status" value="1"/>
</dbReference>
<dbReference type="NCBIfam" id="TIGR00099">
    <property type="entry name" value="Cof-subfamily"/>
    <property type="match status" value="1"/>
</dbReference>
<dbReference type="SUPFAM" id="SSF56784">
    <property type="entry name" value="HAD-like"/>
    <property type="match status" value="1"/>
</dbReference>
<dbReference type="Proteomes" id="UP000247612">
    <property type="component" value="Unassembled WGS sequence"/>
</dbReference>
<dbReference type="PANTHER" id="PTHR10000">
    <property type="entry name" value="PHOSPHOSERINE PHOSPHATASE"/>
    <property type="match status" value="1"/>
</dbReference>
<dbReference type="GO" id="GO:0005829">
    <property type="term" value="C:cytosol"/>
    <property type="evidence" value="ECO:0007669"/>
    <property type="project" value="TreeGrafter"/>
</dbReference>
<dbReference type="InterPro" id="IPR036412">
    <property type="entry name" value="HAD-like_sf"/>
</dbReference>
<comment type="caution">
    <text evidence="2">The sequence shown here is derived from an EMBL/GenBank/DDBJ whole genome shotgun (WGS) entry which is preliminary data.</text>
</comment>
<dbReference type="PROSITE" id="PS01228">
    <property type="entry name" value="COF_1"/>
    <property type="match status" value="1"/>
</dbReference>
<keyword evidence="1" id="KW-0378">Hydrolase</keyword>
<dbReference type="SFLD" id="SFLDS00003">
    <property type="entry name" value="Haloacid_Dehalogenase"/>
    <property type="match status" value="1"/>
</dbReference>
<protein>
    <submittedName>
        <fullName evidence="1">Cof-type HAD-IIB family hydrolase</fullName>
    </submittedName>
</protein>
<dbReference type="Proteomes" id="UP001276902">
    <property type="component" value="Unassembled WGS sequence"/>
</dbReference>
<dbReference type="PANTHER" id="PTHR10000:SF8">
    <property type="entry name" value="HAD SUPERFAMILY HYDROLASE-LIKE, TYPE 3"/>
    <property type="match status" value="1"/>
</dbReference>
<dbReference type="STRING" id="1034346.GCA_000313565_02223"/>
<dbReference type="InterPro" id="IPR000150">
    <property type="entry name" value="Cof"/>
</dbReference>
<dbReference type="EMBL" id="QJKH01000032">
    <property type="protein sequence ID" value="PXX73696.1"/>
    <property type="molecule type" value="Genomic_DNA"/>
</dbReference>
<evidence type="ECO:0000313" key="1">
    <source>
        <dbReference type="EMBL" id="MDY5168079.1"/>
    </source>
</evidence>
<accession>A0A318KID8</accession>
<dbReference type="GO" id="GO:0000287">
    <property type="term" value="F:magnesium ion binding"/>
    <property type="evidence" value="ECO:0007669"/>
    <property type="project" value="TreeGrafter"/>
</dbReference>
<sequence length="276" mass="30863">MSKIKLIVTDLDGTLLNDEKKVSAYTVEMIQKAKAAGIKICIASGRFDGMLSIYRDSILGCDYTISCNGAVVKNENSNQFLLVNALSHENTIKILTYFKEQQLTFMFYSPDTIYYEAGKAKMAKRVTDYEQLAQSLGFPKKLKVETVDLTKPFDSYHNIIKIVAYEHEEEKLSALRAYCDTLENCCMEATGYGIYGLFEKNVSKREGIEVIKKEMGIGNDAVAVFGDWENDLSMFDCADTRVAMVNGMEIVKERATIIAESNNDDGVAKVIASFID</sequence>
<organism evidence="2 3">
    <name type="scientific">Dielma fastidiosa</name>
    <dbReference type="NCBI Taxonomy" id="1034346"/>
    <lineage>
        <taxon>Bacteria</taxon>
        <taxon>Bacillati</taxon>
        <taxon>Bacillota</taxon>
        <taxon>Erysipelotrichia</taxon>
        <taxon>Erysipelotrichales</taxon>
        <taxon>Erysipelotrichaceae</taxon>
        <taxon>Dielma</taxon>
    </lineage>
</organism>